<feature type="binding site" evidence="8">
    <location>
        <position position="112"/>
    </location>
    <ligand>
        <name>Zn(2+)</name>
        <dbReference type="ChEBI" id="CHEBI:29105"/>
    </ligand>
</feature>
<feature type="domain" description="C2H2-type" evidence="9">
    <location>
        <begin position="507"/>
        <end position="534"/>
    </location>
</feature>
<evidence type="ECO:0000256" key="4">
    <source>
        <dbReference type="ARBA" id="ARBA00022771"/>
    </source>
</evidence>
<keyword evidence="3" id="KW-0677">Repeat</keyword>
<dbReference type="PROSITE" id="PS00028">
    <property type="entry name" value="ZINC_FINGER_C2H2_1"/>
    <property type="match status" value="11"/>
</dbReference>
<feature type="domain" description="C2H2-type" evidence="9">
    <location>
        <begin position="311"/>
        <end position="338"/>
    </location>
</feature>
<evidence type="ECO:0000256" key="1">
    <source>
        <dbReference type="ARBA" id="ARBA00004123"/>
    </source>
</evidence>
<keyword evidence="2 8" id="KW-0479">Metal-binding</keyword>
<feature type="domain" description="C2H2-type" evidence="9">
    <location>
        <begin position="395"/>
        <end position="422"/>
    </location>
</feature>
<feature type="domain" description="C2H2-type" evidence="9">
    <location>
        <begin position="451"/>
        <end position="478"/>
    </location>
</feature>
<evidence type="ECO:0000259" key="9">
    <source>
        <dbReference type="PROSITE" id="PS50157"/>
    </source>
</evidence>
<dbReference type="PANTHER" id="PTHR24381">
    <property type="entry name" value="ZINC FINGER PROTEIN"/>
    <property type="match status" value="1"/>
</dbReference>
<comment type="subcellular location">
    <subcellularLocation>
        <location evidence="1">Nucleus</location>
    </subcellularLocation>
</comment>
<dbReference type="Proteomes" id="UP001148838">
    <property type="component" value="Unassembled WGS sequence"/>
</dbReference>
<evidence type="ECO:0000259" key="10">
    <source>
        <dbReference type="PROSITE" id="PS51915"/>
    </source>
</evidence>
<dbReference type="PANTHER" id="PTHR24381:SF393">
    <property type="entry name" value="CHROMATIN-LINKED ADAPTOR FOR MSL PROTEINS, ISOFORM B"/>
    <property type="match status" value="1"/>
</dbReference>
<dbReference type="InterPro" id="IPR013087">
    <property type="entry name" value="Znf_C2H2_type"/>
</dbReference>
<dbReference type="Pfam" id="PF07776">
    <property type="entry name" value="zf-AD"/>
    <property type="match status" value="1"/>
</dbReference>
<keyword evidence="5 8" id="KW-0862">Zinc</keyword>
<feature type="binding site" evidence="8">
    <location>
        <position position="68"/>
    </location>
    <ligand>
        <name>Zn(2+)</name>
        <dbReference type="ChEBI" id="CHEBI:29105"/>
    </ligand>
</feature>
<feature type="domain" description="C2H2-type" evidence="9">
    <location>
        <begin position="256"/>
        <end position="278"/>
    </location>
</feature>
<feature type="binding site" evidence="8">
    <location>
        <position position="65"/>
    </location>
    <ligand>
        <name>Zn(2+)</name>
        <dbReference type="ChEBI" id="CHEBI:29105"/>
    </ligand>
</feature>
<dbReference type="Gene3D" id="3.40.1800.20">
    <property type="match status" value="1"/>
</dbReference>
<feature type="domain" description="C2H2-type" evidence="9">
    <location>
        <begin position="367"/>
        <end position="394"/>
    </location>
</feature>
<proteinExistence type="predicted"/>
<dbReference type="SUPFAM" id="SSF57716">
    <property type="entry name" value="Glucocorticoid receptor-like (DNA-binding domain)"/>
    <property type="match status" value="1"/>
</dbReference>
<dbReference type="SUPFAM" id="SSF57667">
    <property type="entry name" value="beta-beta-alpha zinc fingers"/>
    <property type="match status" value="6"/>
</dbReference>
<reference evidence="11 12" key="1">
    <citation type="journal article" date="2022" name="Allergy">
        <title>Genome assembly and annotation of Periplaneta americana reveal a comprehensive cockroach allergen profile.</title>
        <authorList>
            <person name="Wang L."/>
            <person name="Xiong Q."/>
            <person name="Saelim N."/>
            <person name="Wang L."/>
            <person name="Nong W."/>
            <person name="Wan A.T."/>
            <person name="Shi M."/>
            <person name="Liu X."/>
            <person name="Cao Q."/>
            <person name="Hui J.H.L."/>
            <person name="Sookrung N."/>
            <person name="Leung T.F."/>
            <person name="Tungtrongchitr A."/>
            <person name="Tsui S.K.W."/>
        </authorList>
    </citation>
    <scope>NUCLEOTIDE SEQUENCE [LARGE SCALE GENOMIC DNA]</scope>
    <source>
        <strain evidence="11">PWHHKU_190912</strain>
    </source>
</reference>
<keyword evidence="12" id="KW-1185">Reference proteome</keyword>
<dbReference type="InterPro" id="IPR012934">
    <property type="entry name" value="Znf_AD"/>
</dbReference>
<evidence type="ECO:0000256" key="3">
    <source>
        <dbReference type="ARBA" id="ARBA00022737"/>
    </source>
</evidence>
<feature type="domain" description="C2H2-type" evidence="9">
    <location>
        <begin position="535"/>
        <end position="560"/>
    </location>
</feature>
<evidence type="ECO:0000256" key="7">
    <source>
        <dbReference type="PROSITE-ProRule" id="PRU00042"/>
    </source>
</evidence>
<evidence type="ECO:0000313" key="12">
    <source>
        <dbReference type="Proteomes" id="UP001148838"/>
    </source>
</evidence>
<name>A0ABQ8SBE9_PERAM</name>
<dbReference type="SMART" id="SM00868">
    <property type="entry name" value="zf-AD"/>
    <property type="match status" value="1"/>
</dbReference>
<gene>
    <name evidence="11" type="ORF">ANN_19855</name>
</gene>
<dbReference type="Gene3D" id="3.30.160.60">
    <property type="entry name" value="Classic Zinc Finger"/>
    <property type="match status" value="11"/>
</dbReference>
<evidence type="ECO:0000256" key="8">
    <source>
        <dbReference type="PROSITE-ProRule" id="PRU01263"/>
    </source>
</evidence>
<accession>A0ABQ8SBE9</accession>
<sequence length="560" mass="65174">MRLGLCTESYPAFAHIVLRKNPENFNQVICPEPDRTWATWFRGQTRKPLFHRERITMAINFNQMCRLCLVQETQLLPLFLEDGEILEKIISIMPLLKMSDGDGLPMQVCLHCVQQVNTSYKFKLQCENSDITLRQLLSLQTEVIFTRICLFHLHVINRFQAENCGIATVKEESDDDITFEDNSLLYEDIEDHGIQDDINNFNTNNISKFMNESRNSSSDQQNINKEDKTFQRETRIIPISANRKGLCYIRSTRRKYVCNDCGKEFRFQKFLERHMLTHKKVDYKCDICGEEFEFNQALKLHFETHVRRKPFSCTECGQSFSLHLEFKRHMKSHEQSTKYVCDVCGKIFRMQRNLKRHMMVHSGERPHACNICGKKFSLKNNLKIHSVLHTGDKPYSCEECGSCFAQKSNLSTHMKTHTGERPYSCVQCGKSFVRSRHLQMHLICHTGEKSFSCSQCGKSFGRRDGLQKHISTHTGHRPYLCPSCGKGFAKSSQLKVHVTTHTDNKPFMCTECGKTFARKDRLNDHLTSHSGKRRFSCEYCGKGFVRREHLKYHLNSTHGK</sequence>
<feature type="domain" description="C2H2-type" evidence="9">
    <location>
        <begin position="339"/>
        <end position="366"/>
    </location>
</feature>
<dbReference type="InterPro" id="IPR036236">
    <property type="entry name" value="Znf_C2H2_sf"/>
</dbReference>
<dbReference type="EMBL" id="JAJSOF020000031">
    <property type="protein sequence ID" value="KAJ4431258.1"/>
    <property type="molecule type" value="Genomic_DNA"/>
</dbReference>
<evidence type="ECO:0000313" key="11">
    <source>
        <dbReference type="EMBL" id="KAJ4431258.1"/>
    </source>
</evidence>
<keyword evidence="4 7" id="KW-0863">Zinc-finger</keyword>
<dbReference type="Pfam" id="PF00096">
    <property type="entry name" value="zf-C2H2"/>
    <property type="match status" value="11"/>
</dbReference>
<dbReference type="PROSITE" id="PS51915">
    <property type="entry name" value="ZAD"/>
    <property type="match status" value="1"/>
</dbReference>
<feature type="domain" description="C2H2-type" evidence="9">
    <location>
        <begin position="479"/>
        <end position="506"/>
    </location>
</feature>
<organism evidence="11 12">
    <name type="scientific">Periplaneta americana</name>
    <name type="common">American cockroach</name>
    <name type="synonym">Blatta americana</name>
    <dbReference type="NCBI Taxonomy" id="6978"/>
    <lineage>
        <taxon>Eukaryota</taxon>
        <taxon>Metazoa</taxon>
        <taxon>Ecdysozoa</taxon>
        <taxon>Arthropoda</taxon>
        <taxon>Hexapoda</taxon>
        <taxon>Insecta</taxon>
        <taxon>Pterygota</taxon>
        <taxon>Neoptera</taxon>
        <taxon>Polyneoptera</taxon>
        <taxon>Dictyoptera</taxon>
        <taxon>Blattodea</taxon>
        <taxon>Blattoidea</taxon>
        <taxon>Blattidae</taxon>
        <taxon>Blattinae</taxon>
        <taxon>Periplaneta</taxon>
    </lineage>
</organism>
<keyword evidence="6" id="KW-0539">Nucleus</keyword>
<feature type="domain" description="ZAD" evidence="10">
    <location>
        <begin position="63"/>
        <end position="136"/>
    </location>
</feature>
<dbReference type="PROSITE" id="PS50157">
    <property type="entry name" value="ZINC_FINGER_C2H2_2"/>
    <property type="match status" value="11"/>
</dbReference>
<feature type="binding site" evidence="8">
    <location>
        <position position="109"/>
    </location>
    <ligand>
        <name>Zn(2+)</name>
        <dbReference type="ChEBI" id="CHEBI:29105"/>
    </ligand>
</feature>
<feature type="domain" description="C2H2-type" evidence="9">
    <location>
        <begin position="423"/>
        <end position="450"/>
    </location>
</feature>
<feature type="domain" description="C2H2-type" evidence="9">
    <location>
        <begin position="283"/>
        <end position="310"/>
    </location>
</feature>
<evidence type="ECO:0000256" key="2">
    <source>
        <dbReference type="ARBA" id="ARBA00022723"/>
    </source>
</evidence>
<evidence type="ECO:0000256" key="5">
    <source>
        <dbReference type="ARBA" id="ARBA00022833"/>
    </source>
</evidence>
<protein>
    <submittedName>
        <fullName evidence="11">Uncharacterized protein</fullName>
    </submittedName>
</protein>
<evidence type="ECO:0000256" key="6">
    <source>
        <dbReference type="ARBA" id="ARBA00023242"/>
    </source>
</evidence>
<dbReference type="SMART" id="SM00355">
    <property type="entry name" value="ZnF_C2H2"/>
    <property type="match status" value="11"/>
</dbReference>
<comment type="caution">
    <text evidence="11">The sequence shown here is derived from an EMBL/GenBank/DDBJ whole genome shotgun (WGS) entry which is preliminary data.</text>
</comment>